<comment type="caution">
    <text evidence="1">The sequence shown here is derived from an EMBL/GenBank/DDBJ whole genome shotgun (WGS) entry which is preliminary data.</text>
</comment>
<organism evidence="1 2">
    <name type="scientific">Batillaria attramentaria</name>
    <dbReference type="NCBI Taxonomy" id="370345"/>
    <lineage>
        <taxon>Eukaryota</taxon>
        <taxon>Metazoa</taxon>
        <taxon>Spiralia</taxon>
        <taxon>Lophotrochozoa</taxon>
        <taxon>Mollusca</taxon>
        <taxon>Gastropoda</taxon>
        <taxon>Caenogastropoda</taxon>
        <taxon>Sorbeoconcha</taxon>
        <taxon>Cerithioidea</taxon>
        <taxon>Batillariidae</taxon>
        <taxon>Batillaria</taxon>
    </lineage>
</organism>
<dbReference type="AlphaFoldDB" id="A0ABD0J6B4"/>
<name>A0ABD0J6B4_9CAEN</name>
<evidence type="ECO:0000313" key="1">
    <source>
        <dbReference type="EMBL" id="KAK7463157.1"/>
    </source>
</evidence>
<dbReference type="EMBL" id="JACVVK020000609">
    <property type="protein sequence ID" value="KAK7463157.1"/>
    <property type="molecule type" value="Genomic_DNA"/>
</dbReference>
<dbReference type="Proteomes" id="UP001519460">
    <property type="component" value="Unassembled WGS sequence"/>
</dbReference>
<keyword evidence="2" id="KW-1185">Reference proteome</keyword>
<reference evidence="1 2" key="1">
    <citation type="journal article" date="2023" name="Sci. Data">
        <title>Genome assembly of the Korean intertidal mud-creeper Batillaria attramentaria.</title>
        <authorList>
            <person name="Patra A.K."/>
            <person name="Ho P.T."/>
            <person name="Jun S."/>
            <person name="Lee S.J."/>
            <person name="Kim Y."/>
            <person name="Won Y.J."/>
        </authorList>
    </citation>
    <scope>NUCLEOTIDE SEQUENCE [LARGE SCALE GENOMIC DNA]</scope>
    <source>
        <strain evidence="1">Wonlab-2016</strain>
    </source>
</reference>
<protein>
    <submittedName>
        <fullName evidence="1">Uncharacterized protein</fullName>
    </submittedName>
</protein>
<gene>
    <name evidence="1" type="ORF">BaRGS_00038269</name>
</gene>
<evidence type="ECO:0000313" key="2">
    <source>
        <dbReference type="Proteomes" id="UP001519460"/>
    </source>
</evidence>
<proteinExistence type="predicted"/>
<sequence>MRKAAKGAIVNSFIMSGIRHALNIILMNMNHLKEADENVRLQSIQSGLDSVSTDTSPDIFLLLQGTVSPSGDKLLQDRLGRCFHWPKEKLELLDMRVFPLAETKPKKDGEISFPESYSALLYRLTVGLSQTAEKANGTENGKTATVVGIA</sequence>
<accession>A0ABD0J6B4</accession>